<sequence>MKRIIILLVLCIVLTGCHAVDENDYSTTIYYVPHPDDETLSMGPSILHNVELNKEVVVVLLSKGRASKAIGSVNKKLEKEDLPPITLEEFGEARVAEFTKAVAALGVEKENVYIYDIEDGDFSAEEVAPIIQDFEKQYPEALHNVMSYNDPHDDHSSTGKALRELMDAREVRYGLYHIPVQRHKKMLYKGSYAVPSSLIDDYKVALEAYGKWEPEEGSYSIGQSSVRKYFDRAIDVMESRWHQ</sequence>
<reference evidence="2" key="1">
    <citation type="submission" date="2020-10" db="EMBL/GenBank/DDBJ databases">
        <title>Genomic Encyclopedia of Type Strains, Phase IV (KMG-IV): sequencing the most valuable type-strain genomes for metagenomic binning, comparative biology and taxonomic classification.</title>
        <authorList>
            <person name="Goeker M."/>
        </authorList>
    </citation>
    <scope>NUCLEOTIDE SEQUENCE</scope>
    <source>
        <strain evidence="2">DSM 13886</strain>
    </source>
</reference>
<dbReference type="EMBL" id="JADBEL010000023">
    <property type="protein sequence ID" value="MBE1556217.1"/>
    <property type="molecule type" value="Genomic_DNA"/>
</dbReference>
<evidence type="ECO:0000313" key="2">
    <source>
        <dbReference type="EMBL" id="MBE1556217.1"/>
    </source>
</evidence>
<keyword evidence="1" id="KW-0732">Signal</keyword>
<proteinExistence type="predicted"/>
<dbReference type="AlphaFoldDB" id="A0A927RG64"/>
<dbReference type="RefSeq" id="WP_192599881.1">
    <property type="nucleotide sequence ID" value="NZ_JADBEL010000023.1"/>
</dbReference>
<feature type="chain" id="PRO_5037793870" evidence="1">
    <location>
        <begin position="20"/>
        <end position="243"/>
    </location>
</feature>
<dbReference type="Gene3D" id="3.40.50.10320">
    <property type="entry name" value="LmbE-like"/>
    <property type="match status" value="1"/>
</dbReference>
<dbReference type="PANTHER" id="PTHR12993">
    <property type="entry name" value="N-ACETYLGLUCOSAMINYL-PHOSPHATIDYLINOSITOL DE-N-ACETYLASE-RELATED"/>
    <property type="match status" value="1"/>
</dbReference>
<name>A0A927RG64_9BACL</name>
<organism evidence="2 3">
    <name type="scientific">Sporosarcina limicola</name>
    <dbReference type="NCBI Taxonomy" id="34101"/>
    <lineage>
        <taxon>Bacteria</taxon>
        <taxon>Bacillati</taxon>
        <taxon>Bacillota</taxon>
        <taxon>Bacilli</taxon>
        <taxon>Bacillales</taxon>
        <taxon>Caryophanaceae</taxon>
        <taxon>Sporosarcina</taxon>
    </lineage>
</organism>
<protein>
    <submittedName>
        <fullName evidence="2">LmbE family N-acetylglucosaminyl deacetylase</fullName>
    </submittedName>
</protein>
<keyword evidence="3" id="KW-1185">Reference proteome</keyword>
<gene>
    <name evidence="2" type="ORF">H4683_003340</name>
</gene>
<comment type="caution">
    <text evidence="2">The sequence shown here is derived from an EMBL/GenBank/DDBJ whole genome shotgun (WGS) entry which is preliminary data.</text>
</comment>
<evidence type="ECO:0000313" key="3">
    <source>
        <dbReference type="Proteomes" id="UP000658225"/>
    </source>
</evidence>
<dbReference type="PROSITE" id="PS51257">
    <property type="entry name" value="PROKAR_LIPOPROTEIN"/>
    <property type="match status" value="1"/>
</dbReference>
<dbReference type="Proteomes" id="UP000658225">
    <property type="component" value="Unassembled WGS sequence"/>
</dbReference>
<dbReference type="InterPro" id="IPR003737">
    <property type="entry name" value="GlcNAc_PI_deacetylase-related"/>
</dbReference>
<feature type="signal peptide" evidence="1">
    <location>
        <begin position="1"/>
        <end position="19"/>
    </location>
</feature>
<dbReference type="SUPFAM" id="SSF102588">
    <property type="entry name" value="LmbE-like"/>
    <property type="match status" value="1"/>
</dbReference>
<dbReference type="Pfam" id="PF02585">
    <property type="entry name" value="PIG-L"/>
    <property type="match status" value="1"/>
</dbReference>
<evidence type="ECO:0000256" key="1">
    <source>
        <dbReference type="SAM" id="SignalP"/>
    </source>
</evidence>
<dbReference type="GO" id="GO:0016811">
    <property type="term" value="F:hydrolase activity, acting on carbon-nitrogen (but not peptide) bonds, in linear amides"/>
    <property type="evidence" value="ECO:0007669"/>
    <property type="project" value="TreeGrafter"/>
</dbReference>
<accession>A0A927RG64</accession>
<dbReference type="PANTHER" id="PTHR12993:SF11">
    <property type="entry name" value="N-ACETYLGLUCOSAMINYL-PHOSPHATIDYLINOSITOL DE-N-ACETYLASE"/>
    <property type="match status" value="1"/>
</dbReference>
<dbReference type="InterPro" id="IPR024078">
    <property type="entry name" value="LmbE-like_dom_sf"/>
</dbReference>